<evidence type="ECO:0000259" key="8">
    <source>
        <dbReference type="Pfam" id="PF00361"/>
    </source>
</evidence>
<feature type="transmembrane region" description="Helical" evidence="7">
    <location>
        <begin position="448"/>
        <end position="467"/>
    </location>
</feature>
<feature type="transmembrane region" description="Helical" evidence="7">
    <location>
        <begin position="30"/>
        <end position="48"/>
    </location>
</feature>
<protein>
    <submittedName>
        <fullName evidence="10">NADH-quinone oxidoreductase subunit L</fullName>
    </submittedName>
</protein>
<dbReference type="PANTHER" id="PTHR43373:SF1">
    <property type="entry name" value="NA(+)_H(+) ANTIPORTER SUBUNIT A"/>
    <property type="match status" value="1"/>
</dbReference>
<feature type="transmembrane region" description="Helical" evidence="7">
    <location>
        <begin position="214"/>
        <end position="232"/>
    </location>
</feature>
<evidence type="ECO:0000259" key="9">
    <source>
        <dbReference type="Pfam" id="PF00662"/>
    </source>
</evidence>
<name>A0ABW8SXY4_9CLOT</name>
<dbReference type="RefSeq" id="WP_406767847.1">
    <property type="nucleotide sequence ID" value="NZ_JBJHZZ010000001.1"/>
</dbReference>
<dbReference type="EMBL" id="JBJHZZ010000001">
    <property type="protein sequence ID" value="MFL0245379.1"/>
    <property type="molecule type" value="Genomic_DNA"/>
</dbReference>
<keyword evidence="5 7" id="KW-0472">Membrane</keyword>
<accession>A0ABW8SXY4</accession>
<feature type="transmembrane region" description="Helical" evidence="7">
    <location>
        <begin position="616"/>
        <end position="637"/>
    </location>
</feature>
<feature type="transmembrane region" description="Helical" evidence="7">
    <location>
        <begin position="252"/>
        <end position="270"/>
    </location>
</feature>
<feature type="transmembrane region" description="Helical" evidence="7">
    <location>
        <begin position="6"/>
        <end position="23"/>
    </location>
</feature>
<evidence type="ECO:0000256" key="2">
    <source>
        <dbReference type="ARBA" id="ARBA00008483"/>
    </source>
</evidence>
<feature type="domain" description="NADH:quinone oxidoreductase/Mrp antiporter transmembrane" evidence="8">
    <location>
        <begin position="181"/>
        <end position="460"/>
    </location>
</feature>
<keyword evidence="11" id="KW-1185">Reference proteome</keyword>
<dbReference type="Pfam" id="PF00361">
    <property type="entry name" value="Proton_antipo_M"/>
    <property type="match status" value="1"/>
</dbReference>
<organism evidence="10 11">
    <name type="scientific">Candidatus Clostridium stratigraminis</name>
    <dbReference type="NCBI Taxonomy" id="3381661"/>
    <lineage>
        <taxon>Bacteria</taxon>
        <taxon>Bacillati</taxon>
        <taxon>Bacillota</taxon>
        <taxon>Clostridia</taxon>
        <taxon>Eubacteriales</taxon>
        <taxon>Clostridiaceae</taxon>
        <taxon>Clostridium</taxon>
    </lineage>
</organism>
<feature type="transmembrane region" description="Helical" evidence="7">
    <location>
        <begin position="318"/>
        <end position="338"/>
    </location>
</feature>
<feature type="transmembrane region" description="Helical" evidence="7">
    <location>
        <begin position="90"/>
        <end position="109"/>
    </location>
</feature>
<evidence type="ECO:0000313" key="11">
    <source>
        <dbReference type="Proteomes" id="UP001623591"/>
    </source>
</evidence>
<feature type="transmembrane region" description="Helical" evidence="7">
    <location>
        <begin position="160"/>
        <end position="177"/>
    </location>
</feature>
<sequence length="638" mass="69613">MNSLIFSLILVPLAFSFLFLLSENKKLYKILSYVLLAFGAITSITLAIHGPIQLEITGSVFSFLEGIVTVFEILILAFIFWVSKKHNRKIVFTLTILQSIIFIYSTFFMDKHHEVLINVDSFSIIMLLLINIIGTLILVFANGYITEYEHHRHMKSKQRLFYFVISIFLAAMNGLVISDALGWVYFFWEITTLASFILISYNGDEEAYNSGFRALFLNIIGGLCFSIGIILFQNQLGISTLSGIAEKGQLSGIYIIPVFLLCIAGFAKSAQMPFQSWLLGAMVAPTPVSALLHSSTMVKAGVYLIIKLAPSYAGTKLGTAIALYGGISFLLCSAIAVTQRNAKRILAYSTIANLGLIICSAGMGSSLAIAAAIILTVFHAVSKALLFLCTGQIEHTIGSRDVEDMTGLISKAPVLAIITAFGLVSMILPPFGVLITKLISIEATAQNPFLVILIILGSALTTLYYIKWMGTLLASPVNSLEKKNGANFNIYIPLWILSCLVLISSIFVAPLYNNLVSPELKALLPNASEALTIKNANIIAQTGSFNNNIVFIVIAVVIGIAFLIHRTLIGNTRKTDIYMCGENVKDDADMFRAPAGSYEKAVFGNYYLTRIFDEKLITKLGAVVSIALMLIVILGGLS</sequence>
<feature type="transmembrane region" description="Helical" evidence="7">
    <location>
        <begin position="277"/>
        <end position="306"/>
    </location>
</feature>
<evidence type="ECO:0000256" key="6">
    <source>
        <dbReference type="RuleBase" id="RU000320"/>
    </source>
</evidence>
<evidence type="ECO:0000256" key="1">
    <source>
        <dbReference type="ARBA" id="ARBA00004127"/>
    </source>
</evidence>
<dbReference type="PANTHER" id="PTHR43373">
    <property type="entry name" value="NA(+)/H(+) ANTIPORTER SUBUNIT"/>
    <property type="match status" value="1"/>
</dbReference>
<evidence type="ECO:0000313" key="10">
    <source>
        <dbReference type="EMBL" id="MFL0245379.1"/>
    </source>
</evidence>
<comment type="similarity">
    <text evidence="2">Belongs to the CPA3 antiporters (TC 2.A.63) subunit A family.</text>
</comment>
<evidence type="ECO:0000256" key="7">
    <source>
        <dbReference type="SAM" id="Phobius"/>
    </source>
</evidence>
<dbReference type="PRINTS" id="PR01434">
    <property type="entry name" value="NADHDHGNASE5"/>
</dbReference>
<comment type="subcellular location">
    <subcellularLocation>
        <location evidence="1">Endomembrane system</location>
        <topology evidence="1">Multi-pass membrane protein</topology>
    </subcellularLocation>
    <subcellularLocation>
        <location evidence="6">Membrane</location>
        <topology evidence="6">Multi-pass membrane protein</topology>
    </subcellularLocation>
</comment>
<keyword evidence="3 6" id="KW-0812">Transmembrane</keyword>
<evidence type="ECO:0000256" key="3">
    <source>
        <dbReference type="ARBA" id="ARBA00022692"/>
    </source>
</evidence>
<dbReference type="Proteomes" id="UP001623591">
    <property type="component" value="Unassembled WGS sequence"/>
</dbReference>
<comment type="caution">
    <text evidence="10">The sequence shown here is derived from an EMBL/GenBank/DDBJ whole genome shotgun (WGS) entry which is preliminary data.</text>
</comment>
<reference evidence="10 11" key="1">
    <citation type="submission" date="2024-11" db="EMBL/GenBank/DDBJ databases">
        <authorList>
            <person name="Heng Y.C."/>
            <person name="Lim A.C.H."/>
            <person name="Lee J.K.Y."/>
            <person name="Kittelmann S."/>
        </authorList>
    </citation>
    <scope>NUCLEOTIDE SEQUENCE [LARGE SCALE GENOMIC DNA]</scope>
    <source>
        <strain evidence="10 11">WILCCON 0185</strain>
    </source>
</reference>
<evidence type="ECO:0000256" key="5">
    <source>
        <dbReference type="ARBA" id="ARBA00023136"/>
    </source>
</evidence>
<feature type="transmembrane region" description="Helical" evidence="7">
    <location>
        <begin position="408"/>
        <end position="428"/>
    </location>
</feature>
<dbReference type="InterPro" id="IPR001750">
    <property type="entry name" value="ND/Mrp_TM"/>
</dbReference>
<keyword evidence="4 7" id="KW-1133">Transmembrane helix</keyword>
<proteinExistence type="inferred from homology"/>
<feature type="transmembrane region" description="Helical" evidence="7">
    <location>
        <begin position="549"/>
        <end position="569"/>
    </location>
</feature>
<feature type="transmembrane region" description="Helical" evidence="7">
    <location>
        <begin position="183"/>
        <end position="202"/>
    </location>
</feature>
<feature type="transmembrane region" description="Helical" evidence="7">
    <location>
        <begin position="121"/>
        <end position="140"/>
    </location>
</feature>
<feature type="transmembrane region" description="Helical" evidence="7">
    <location>
        <begin position="488"/>
        <end position="512"/>
    </location>
</feature>
<dbReference type="InterPro" id="IPR050616">
    <property type="entry name" value="CPA3_Na-H_Antiporter_A"/>
</dbReference>
<feature type="domain" description="NADH-Ubiquinone oxidoreductase (complex I) chain 5 N-terminal" evidence="9">
    <location>
        <begin position="116"/>
        <end position="148"/>
    </location>
</feature>
<evidence type="ECO:0000256" key="4">
    <source>
        <dbReference type="ARBA" id="ARBA00022989"/>
    </source>
</evidence>
<dbReference type="Pfam" id="PF00662">
    <property type="entry name" value="Proton_antipo_N"/>
    <property type="match status" value="1"/>
</dbReference>
<gene>
    <name evidence="10" type="ORF">ACJDUG_00125</name>
</gene>
<feature type="transmembrane region" description="Helical" evidence="7">
    <location>
        <begin position="345"/>
        <end position="363"/>
    </location>
</feature>
<feature type="transmembrane region" description="Helical" evidence="7">
    <location>
        <begin position="369"/>
        <end position="388"/>
    </location>
</feature>
<dbReference type="InterPro" id="IPR001516">
    <property type="entry name" value="Proton_antipo_N"/>
</dbReference>
<feature type="transmembrane region" description="Helical" evidence="7">
    <location>
        <begin position="60"/>
        <end position="83"/>
    </location>
</feature>